<evidence type="ECO:0000313" key="2">
    <source>
        <dbReference type="EMBL" id="CAH3190998.1"/>
    </source>
</evidence>
<gene>
    <name evidence="2" type="ORF">PLOB_00049709</name>
</gene>
<dbReference type="EMBL" id="CALNXK010000968">
    <property type="protein sequence ID" value="CAH3190998.1"/>
    <property type="molecule type" value="Genomic_DNA"/>
</dbReference>
<comment type="caution">
    <text evidence="2">The sequence shown here is derived from an EMBL/GenBank/DDBJ whole genome shotgun (WGS) entry which is preliminary data.</text>
</comment>
<feature type="region of interest" description="Disordered" evidence="1">
    <location>
        <begin position="49"/>
        <end position="69"/>
    </location>
</feature>
<organism evidence="2 3">
    <name type="scientific">Porites lobata</name>
    <dbReference type="NCBI Taxonomy" id="104759"/>
    <lineage>
        <taxon>Eukaryota</taxon>
        <taxon>Metazoa</taxon>
        <taxon>Cnidaria</taxon>
        <taxon>Anthozoa</taxon>
        <taxon>Hexacorallia</taxon>
        <taxon>Scleractinia</taxon>
        <taxon>Fungiina</taxon>
        <taxon>Poritidae</taxon>
        <taxon>Porites</taxon>
    </lineage>
</organism>
<name>A0ABN8SH51_9CNID</name>
<reference evidence="2 3" key="1">
    <citation type="submission" date="2022-05" db="EMBL/GenBank/DDBJ databases">
        <authorList>
            <consortium name="Genoscope - CEA"/>
            <person name="William W."/>
        </authorList>
    </citation>
    <scope>NUCLEOTIDE SEQUENCE [LARGE SCALE GENOMIC DNA]</scope>
</reference>
<accession>A0ABN8SH51</accession>
<evidence type="ECO:0000313" key="3">
    <source>
        <dbReference type="Proteomes" id="UP001159405"/>
    </source>
</evidence>
<keyword evidence="3" id="KW-1185">Reference proteome</keyword>
<evidence type="ECO:0000256" key="1">
    <source>
        <dbReference type="SAM" id="MobiDB-lite"/>
    </source>
</evidence>
<proteinExistence type="predicted"/>
<protein>
    <submittedName>
        <fullName evidence="2">Uncharacterized protein</fullName>
    </submittedName>
</protein>
<dbReference type="Proteomes" id="UP001159405">
    <property type="component" value="Unassembled WGS sequence"/>
</dbReference>
<sequence length="184" mass="21939">MFKTLFNINVDEEMENRSEELLQADEEAQRKRNAAAERAFNTLKRRRLRRKQRIKKRRQRKQNQNHPRHQRTSTLFFFIMPEKRVHAAAVEEDLEVIPYTWIFSSSWRILSDKQCNNKFFNGTIEIEFASNQQMIIARQGDDTGLGTTFTGTDKFHLMVSPPFRPVVGDNLIQRWHTLDYRIPN</sequence>
<feature type="non-terminal residue" evidence="2">
    <location>
        <position position="184"/>
    </location>
</feature>